<dbReference type="OrthoDB" id="8549922at2"/>
<dbReference type="AlphaFoldDB" id="A0A1I1HI02"/>
<dbReference type="EMBL" id="FOLG01000003">
    <property type="protein sequence ID" value="SFC23667.1"/>
    <property type="molecule type" value="Genomic_DNA"/>
</dbReference>
<evidence type="ECO:0000313" key="1">
    <source>
        <dbReference type="EMBL" id="SFC23667.1"/>
    </source>
</evidence>
<dbReference type="STRING" id="441112.SAMN04488094_103169"/>
<dbReference type="Gene3D" id="3.40.50.2000">
    <property type="entry name" value="Glycogen Phosphorylase B"/>
    <property type="match status" value="1"/>
</dbReference>
<keyword evidence="2" id="KW-1185">Reference proteome</keyword>
<dbReference type="RefSeq" id="WP_093360143.1">
    <property type="nucleotide sequence ID" value="NZ_FOLG01000003.1"/>
</dbReference>
<evidence type="ECO:0008006" key="3">
    <source>
        <dbReference type="Google" id="ProtNLM"/>
    </source>
</evidence>
<accession>A0A1I1HI02</accession>
<reference evidence="1 2" key="1">
    <citation type="submission" date="2016-10" db="EMBL/GenBank/DDBJ databases">
        <authorList>
            <person name="de Groot N.N."/>
        </authorList>
    </citation>
    <scope>NUCLEOTIDE SEQUENCE [LARGE SCALE GENOMIC DNA]</scope>
    <source>
        <strain evidence="1 2">DSM 19548</strain>
    </source>
</reference>
<dbReference type="Proteomes" id="UP000198728">
    <property type="component" value="Unassembled WGS sequence"/>
</dbReference>
<name>A0A1I1HI02_9RHOB</name>
<gene>
    <name evidence="1" type="ORF">SAMN04488094_103169</name>
</gene>
<sequence>MSGRPIGTSFAYVVEPRFSGGTSAAVAAELRVTAQLGPVVVHARRSTMFGGDRHVAPVLRQAIDELSLPLIWDAPEIKADVVIFHNPSFLKFQTTFGGRIFARQLIVVTHENFLRPGGVEAFDVATCLDQIDRATLALSKCLAPISVHNRATMTEWLSAHRGRLDWKVLGSDWFNICVPDVSEPRDPPRDRRGRHSRPTREKFPPLADLDLCFPPHSEANVILGADFLMAAEVARPHWTMLAFGSLDVARFFEMVDFLVYFTAPTWRESFGRVIAEALAAGKVVLTDPDTGATFGDAVVACRPEEVDRLVQGFVAAPDSYTAQVQRAKPVLEALSASAFHRRLVQLLELEAGVCV</sequence>
<dbReference type="SUPFAM" id="SSF53756">
    <property type="entry name" value="UDP-Glycosyltransferase/glycogen phosphorylase"/>
    <property type="match status" value="1"/>
</dbReference>
<organism evidence="1 2">
    <name type="scientific">Tropicimonas isoalkanivorans</name>
    <dbReference type="NCBI Taxonomy" id="441112"/>
    <lineage>
        <taxon>Bacteria</taxon>
        <taxon>Pseudomonadati</taxon>
        <taxon>Pseudomonadota</taxon>
        <taxon>Alphaproteobacteria</taxon>
        <taxon>Rhodobacterales</taxon>
        <taxon>Roseobacteraceae</taxon>
        <taxon>Tropicimonas</taxon>
    </lineage>
</organism>
<proteinExistence type="predicted"/>
<evidence type="ECO:0000313" key="2">
    <source>
        <dbReference type="Proteomes" id="UP000198728"/>
    </source>
</evidence>
<protein>
    <recommendedName>
        <fullName evidence="3">Glycosyl transferases group 1</fullName>
    </recommendedName>
</protein>